<organism evidence="1 2">
    <name type="scientific">Rhizobium rhizogenes</name>
    <name type="common">Agrobacterium rhizogenes</name>
    <dbReference type="NCBI Taxonomy" id="359"/>
    <lineage>
        <taxon>Bacteria</taxon>
        <taxon>Pseudomonadati</taxon>
        <taxon>Pseudomonadota</taxon>
        <taxon>Alphaproteobacteria</taxon>
        <taxon>Hyphomicrobiales</taxon>
        <taxon>Rhizobiaceae</taxon>
        <taxon>Rhizobium/Agrobacterium group</taxon>
        <taxon>Rhizobium</taxon>
    </lineage>
</organism>
<accession>A0AA92BZ25</accession>
<sequence length="86" mass="9599">MASSDAAADKRKIVPVTVFHPLKQFRNRPEMLFIGLPCLSAMVYSSGAGKNRWLHSDLRHFCKMDEIPARSGSYGLTGDDDEGRFP</sequence>
<dbReference type="EMBL" id="QDFR01000014">
    <property type="protein sequence ID" value="PVE50037.1"/>
    <property type="molecule type" value="Genomic_DNA"/>
</dbReference>
<name>A0AA92BZ25_RHIRH</name>
<gene>
    <name evidence="1" type="ORF">DC430_23090</name>
</gene>
<dbReference type="AlphaFoldDB" id="A0AA92BZ25"/>
<evidence type="ECO:0000313" key="1">
    <source>
        <dbReference type="EMBL" id="PVE50037.1"/>
    </source>
</evidence>
<comment type="caution">
    <text evidence="1">The sequence shown here is derived from an EMBL/GenBank/DDBJ whole genome shotgun (WGS) entry which is preliminary data.</text>
</comment>
<evidence type="ECO:0000313" key="2">
    <source>
        <dbReference type="Proteomes" id="UP000244335"/>
    </source>
</evidence>
<protein>
    <submittedName>
        <fullName evidence="1">Uncharacterized protein</fullName>
    </submittedName>
</protein>
<proteinExistence type="predicted"/>
<dbReference type="Proteomes" id="UP000244335">
    <property type="component" value="Unassembled WGS sequence"/>
</dbReference>
<reference evidence="1 2" key="1">
    <citation type="submission" date="2018-04" db="EMBL/GenBank/DDBJ databases">
        <authorList>
            <person name="Hagen T."/>
        </authorList>
    </citation>
    <scope>NUCLEOTIDE SEQUENCE [LARGE SCALE GENOMIC DNA]</scope>
    <source>
        <strain evidence="1 2">TPD7009</strain>
    </source>
</reference>